<dbReference type="PROSITE" id="PS01162">
    <property type="entry name" value="QOR_ZETA_CRYSTAL"/>
    <property type="match status" value="1"/>
</dbReference>
<dbReference type="InterPro" id="IPR002364">
    <property type="entry name" value="Quin_OxRdtase/zeta-crystal_CS"/>
</dbReference>
<evidence type="ECO:0000313" key="3">
    <source>
        <dbReference type="Proteomes" id="UP000630528"/>
    </source>
</evidence>
<comment type="caution">
    <text evidence="2">The sequence shown here is derived from an EMBL/GenBank/DDBJ whole genome shotgun (WGS) entry which is preliminary data.</text>
</comment>
<gene>
    <name evidence="2" type="ORF">JJB11_14375</name>
</gene>
<dbReference type="AlphaFoldDB" id="A0A934TTV4"/>
<proteinExistence type="predicted"/>
<dbReference type="Gene3D" id="3.90.180.10">
    <property type="entry name" value="Medium-chain alcohol dehydrogenases, catalytic domain"/>
    <property type="match status" value="1"/>
</dbReference>
<dbReference type="InterPro" id="IPR013154">
    <property type="entry name" value="ADH-like_N"/>
</dbReference>
<dbReference type="Proteomes" id="UP000630528">
    <property type="component" value="Unassembled WGS sequence"/>
</dbReference>
<protein>
    <submittedName>
        <fullName evidence="2">Zinc-binding dehydrogenase</fullName>
    </submittedName>
</protein>
<dbReference type="EMBL" id="JAEPWM010000005">
    <property type="protein sequence ID" value="MBK6007283.1"/>
    <property type="molecule type" value="Genomic_DNA"/>
</dbReference>
<dbReference type="InterPro" id="IPR020843">
    <property type="entry name" value="ER"/>
</dbReference>
<dbReference type="SUPFAM" id="SSF50129">
    <property type="entry name" value="GroES-like"/>
    <property type="match status" value="1"/>
</dbReference>
<dbReference type="Pfam" id="PF08240">
    <property type="entry name" value="ADH_N"/>
    <property type="match status" value="1"/>
</dbReference>
<dbReference type="GO" id="GO:0008270">
    <property type="term" value="F:zinc ion binding"/>
    <property type="evidence" value="ECO:0007669"/>
    <property type="project" value="InterPro"/>
</dbReference>
<evidence type="ECO:0000313" key="2">
    <source>
        <dbReference type="EMBL" id="MBK6007283.1"/>
    </source>
</evidence>
<reference evidence="2" key="2">
    <citation type="submission" date="2021-01" db="EMBL/GenBank/DDBJ databases">
        <authorList>
            <person name="Kang M."/>
        </authorList>
    </citation>
    <scope>NUCLEOTIDE SEQUENCE</scope>
    <source>
        <strain evidence="2">KACC 17527</strain>
    </source>
</reference>
<dbReference type="InterPro" id="IPR011032">
    <property type="entry name" value="GroES-like_sf"/>
</dbReference>
<evidence type="ECO:0000259" key="1">
    <source>
        <dbReference type="SMART" id="SM00829"/>
    </source>
</evidence>
<dbReference type="PANTHER" id="PTHR43677">
    <property type="entry name" value="SHORT-CHAIN DEHYDROGENASE/REDUCTASE"/>
    <property type="match status" value="1"/>
</dbReference>
<reference evidence="2" key="1">
    <citation type="journal article" date="2012" name="J. Microbiol. Biotechnol.">
        <title>Ramlibacter ginsenosidimutans sp. nov., with ginsenoside-converting activity.</title>
        <authorList>
            <person name="Wang L."/>
            <person name="An D.S."/>
            <person name="Kim S.G."/>
            <person name="Jin F.X."/>
            <person name="Kim S.C."/>
            <person name="Lee S.T."/>
            <person name="Im W.T."/>
        </authorList>
    </citation>
    <scope>NUCLEOTIDE SEQUENCE</scope>
    <source>
        <strain evidence="2">KACC 17527</strain>
    </source>
</reference>
<dbReference type="Gene3D" id="3.40.50.720">
    <property type="entry name" value="NAD(P)-binding Rossmann-like Domain"/>
    <property type="match status" value="1"/>
</dbReference>
<dbReference type="Pfam" id="PF13602">
    <property type="entry name" value="ADH_zinc_N_2"/>
    <property type="match status" value="1"/>
</dbReference>
<name>A0A934TTV4_9BURK</name>
<accession>A0A934TTV4</accession>
<dbReference type="SMART" id="SM00829">
    <property type="entry name" value="PKS_ER"/>
    <property type="match status" value="1"/>
</dbReference>
<dbReference type="GO" id="GO:0016491">
    <property type="term" value="F:oxidoreductase activity"/>
    <property type="evidence" value="ECO:0007669"/>
    <property type="project" value="InterPro"/>
</dbReference>
<dbReference type="InterPro" id="IPR051397">
    <property type="entry name" value="Zn-ADH-like_protein"/>
</dbReference>
<organism evidence="2 3">
    <name type="scientific">Ramlibacter ginsenosidimutans</name>
    <dbReference type="NCBI Taxonomy" id="502333"/>
    <lineage>
        <taxon>Bacteria</taxon>
        <taxon>Pseudomonadati</taxon>
        <taxon>Pseudomonadota</taxon>
        <taxon>Betaproteobacteria</taxon>
        <taxon>Burkholderiales</taxon>
        <taxon>Comamonadaceae</taxon>
        <taxon>Ramlibacter</taxon>
    </lineage>
</organism>
<sequence length="367" mass="39874">MKNMRVVVTRYGGPDVLSLIEEECPEPKPDEARVRVLAAGVSLPDVMMREGIHPEKPVPPFTPGWDLVGTVDRVGARVRDLREGQLVAAVPITGAYAQYVCLPREELLCVPPGVDPAEAVSIGLNYVTAWQMLHRAAHVKRGDRVLVHGAAGGVGTALLQLGRLAGLEMYGTCAAPGAAVVAAHGATPIDYEKQDFVREIHRLVPEGLDVVFDSIGGSHIWRSREALRAGGRVIAYGLTGSLRGGRITGERPHRLRGLAMYGLYIAAAWVLPGRRRVVPYSIQWLKRRRPDLFREDLGALLDLLRTGKIRPIIFRRFPLAQARQAQELLGQGGVTGKIVLIPNEPSRQAAMREDAGTCRAELSDAAG</sequence>
<keyword evidence="3" id="KW-1185">Reference proteome</keyword>
<feature type="domain" description="Enoyl reductase (ER)" evidence="1">
    <location>
        <begin position="12"/>
        <end position="340"/>
    </location>
</feature>
<dbReference type="InterPro" id="IPR036291">
    <property type="entry name" value="NAD(P)-bd_dom_sf"/>
</dbReference>
<dbReference type="PANTHER" id="PTHR43677:SF4">
    <property type="entry name" value="QUINONE OXIDOREDUCTASE-LIKE PROTEIN 2"/>
    <property type="match status" value="1"/>
</dbReference>
<dbReference type="RefSeq" id="WP_201172350.1">
    <property type="nucleotide sequence ID" value="NZ_JAEPWM010000005.1"/>
</dbReference>
<dbReference type="CDD" id="cd08273">
    <property type="entry name" value="MDR8"/>
    <property type="match status" value="1"/>
</dbReference>
<dbReference type="SUPFAM" id="SSF51735">
    <property type="entry name" value="NAD(P)-binding Rossmann-fold domains"/>
    <property type="match status" value="1"/>
</dbReference>